<reference evidence="1 2" key="1">
    <citation type="submission" date="2024-09" db="EMBL/GenBank/DDBJ databases">
        <authorList>
            <person name="Lee S.D."/>
        </authorList>
    </citation>
    <scope>NUCLEOTIDE SEQUENCE [LARGE SCALE GENOMIC DNA]</scope>
    <source>
        <strain evidence="1 2">N1-1</strain>
    </source>
</reference>
<dbReference type="Proteomes" id="UP001592582">
    <property type="component" value="Unassembled WGS sequence"/>
</dbReference>
<dbReference type="Gene3D" id="2.60.60.30">
    <property type="entry name" value="sav2460 like domains"/>
    <property type="match status" value="1"/>
</dbReference>
<evidence type="ECO:0000313" key="2">
    <source>
        <dbReference type="Proteomes" id="UP001592582"/>
    </source>
</evidence>
<name>A0ABV6VHT8_9ACTN</name>
<evidence type="ECO:0000313" key="1">
    <source>
        <dbReference type="EMBL" id="MFC1413292.1"/>
    </source>
</evidence>
<comment type="caution">
    <text evidence="1">The sequence shown here is derived from an EMBL/GenBank/DDBJ whole genome shotgun (WGS) entry which is preliminary data.</text>
</comment>
<proteinExistence type="predicted"/>
<dbReference type="PANTHER" id="PTHR32097:SF4">
    <property type="entry name" value="GENERAL STRESS PROTEIN 16U"/>
    <property type="match status" value="1"/>
</dbReference>
<dbReference type="PANTHER" id="PTHR32097">
    <property type="entry name" value="CAMP-BINDING PROTEIN 1-RELATED"/>
    <property type="match status" value="1"/>
</dbReference>
<dbReference type="Pfam" id="PF10138">
    <property type="entry name" value="vWA-TerF-like"/>
    <property type="match status" value="1"/>
</dbReference>
<dbReference type="InterPro" id="IPR036465">
    <property type="entry name" value="vWFA_dom_sf"/>
</dbReference>
<dbReference type="InterPro" id="IPR019303">
    <property type="entry name" value="vWA_TerF_C"/>
</dbReference>
<dbReference type="Pfam" id="PF02342">
    <property type="entry name" value="TerD"/>
    <property type="match status" value="1"/>
</dbReference>
<dbReference type="SUPFAM" id="SSF53300">
    <property type="entry name" value="vWA-like"/>
    <property type="match status" value="1"/>
</dbReference>
<gene>
    <name evidence="1" type="ORF">ACEZDG_28895</name>
</gene>
<dbReference type="PROSITE" id="PS50234">
    <property type="entry name" value="VWFA"/>
    <property type="match status" value="1"/>
</dbReference>
<dbReference type="SMART" id="SM00327">
    <property type="entry name" value="VWA"/>
    <property type="match status" value="1"/>
</dbReference>
<dbReference type="InterPro" id="IPR002035">
    <property type="entry name" value="VWF_A"/>
</dbReference>
<sequence length="420" mass="45402">MTELLPGANVPAPPGPLTLVVRWSCGSVLDASAVLVGASGKVRTDADLVFYNQPEAEGGAVRHQGGAPGRQSLLVQPERLPAGVQRVVIAATLDDGSFADVRDLALELHDAGGAVTAVFPVRRAAQETLLLLGEVYRRQDGWRLRALGQGYDTGLAGLAADFGVAVDEEPPPNGAAPQAAPTDPVSLRKEIVRVNLAKRGAAGVRARVALVLDRSGSMRPLYNGGTVGRLVERMAPVAAVMDDDGSLDAWIFADHCARLPTLTIPQLAEWIERNVYIRSGHRQLPELPGGRSRVPDHLVDVFGGNNEPEVIRDILAYYAERPGDPVLVLFFSDGGINRSKQIQELLTQAAAKPLFWQFIGLGKSEYGILERFDTLPGRVVDNAGFFQVDDFDRITDAELYDRLLGEFPQWLTEARRLGIL</sequence>
<dbReference type="InterPro" id="IPR051324">
    <property type="entry name" value="Stress/Tellurium_Resist"/>
</dbReference>
<keyword evidence="2" id="KW-1185">Reference proteome</keyword>
<organism evidence="1 2">
    <name type="scientific">Streptacidiphilus alkalitolerans</name>
    <dbReference type="NCBI Taxonomy" id="3342712"/>
    <lineage>
        <taxon>Bacteria</taxon>
        <taxon>Bacillati</taxon>
        <taxon>Actinomycetota</taxon>
        <taxon>Actinomycetes</taxon>
        <taxon>Kitasatosporales</taxon>
        <taxon>Streptomycetaceae</taxon>
        <taxon>Streptacidiphilus</taxon>
    </lineage>
</organism>
<accession>A0ABV6VHT8</accession>
<dbReference type="CDD" id="cd06974">
    <property type="entry name" value="TerD_like"/>
    <property type="match status" value="1"/>
</dbReference>
<dbReference type="EMBL" id="JBHEZX010000015">
    <property type="protein sequence ID" value="MFC1413292.1"/>
    <property type="molecule type" value="Genomic_DNA"/>
</dbReference>
<protein>
    <submittedName>
        <fullName evidence="1">VWA domain-containing protein</fullName>
    </submittedName>
</protein>
<dbReference type="InterPro" id="IPR003325">
    <property type="entry name" value="TerD"/>
</dbReference>